<dbReference type="InterPro" id="IPR043502">
    <property type="entry name" value="DNA/RNA_pol_sf"/>
</dbReference>
<accession>A0A8S4QVH1</accession>
<evidence type="ECO:0000256" key="1">
    <source>
        <dbReference type="SAM" id="MobiDB-lite"/>
    </source>
</evidence>
<sequence>MPDDFITDVWTSRLPLNLQTIVASQSNLPLQELADLADRVHDIAPASPQVAATSRLESAINVMARQITELAKQVNALTTAGHERARFHRNNTTYWGPTHTEKHNTTHHIRSTPGPPVFCSPRRLAPDKLKIAKSEFETMLSNGTARPSESPWSSPLHLAPKKDNSWRPCGDYRMLNARTIPDKYPIRHIHDFSHNISGCKIFSTIDLVKAYNQIPVYVEDIPKTAISTPFGLFEFPYMTFGLRNAVQTFQRFVNELTRGLDFCYPYLVDILVFSKDEDEHETHLRQLFTSVHSGSMRGHGLAAYTYAKQMGSRHGVSEVSRNFTHRGCYSLHDSSKTYLPEELNLKKMHAMFLQDNQSVSVSYETYRHIFCTDFNIAFGYPRTDTCSICDEFMAKTKALETKKKTCTDTITMSTLGQEILNLFNQNKLHKLQASTFYYRKRMARLQSREAGSTMETICFDCGKNL</sequence>
<evidence type="ECO:0000313" key="3">
    <source>
        <dbReference type="EMBL" id="CAH2217170.1"/>
    </source>
</evidence>
<dbReference type="Gene3D" id="3.10.10.10">
    <property type="entry name" value="HIV Type 1 Reverse Transcriptase, subunit A, domain 1"/>
    <property type="match status" value="1"/>
</dbReference>
<dbReference type="Proteomes" id="UP000838756">
    <property type="component" value="Unassembled WGS sequence"/>
</dbReference>
<dbReference type="OrthoDB" id="6932368at2759"/>
<comment type="caution">
    <text evidence="3">The sequence shown here is derived from an EMBL/GenBank/DDBJ whole genome shotgun (WGS) entry which is preliminary data.</text>
</comment>
<dbReference type="CDD" id="cd01647">
    <property type="entry name" value="RT_LTR"/>
    <property type="match status" value="1"/>
</dbReference>
<dbReference type="SUPFAM" id="SSF56672">
    <property type="entry name" value="DNA/RNA polymerases"/>
    <property type="match status" value="1"/>
</dbReference>
<feature type="domain" description="Reverse transcriptase" evidence="2">
    <location>
        <begin position="160"/>
        <end position="291"/>
    </location>
</feature>
<protein>
    <submittedName>
        <fullName evidence="3">Jg12078 protein</fullName>
    </submittedName>
</protein>
<dbReference type="AlphaFoldDB" id="A0A8S4QVH1"/>
<evidence type="ECO:0000259" key="2">
    <source>
        <dbReference type="Pfam" id="PF00078"/>
    </source>
</evidence>
<dbReference type="InterPro" id="IPR000477">
    <property type="entry name" value="RT_dom"/>
</dbReference>
<reference evidence="3" key="1">
    <citation type="submission" date="2022-03" db="EMBL/GenBank/DDBJ databases">
        <authorList>
            <person name="Lindestad O."/>
        </authorList>
    </citation>
    <scope>NUCLEOTIDE SEQUENCE</scope>
</reference>
<feature type="region of interest" description="Disordered" evidence="1">
    <location>
        <begin position="92"/>
        <end position="117"/>
    </location>
</feature>
<dbReference type="Pfam" id="PF00078">
    <property type="entry name" value="RVT_1"/>
    <property type="match status" value="1"/>
</dbReference>
<name>A0A8S4QVH1_9NEOP</name>
<dbReference type="InterPro" id="IPR043128">
    <property type="entry name" value="Rev_trsase/Diguanyl_cyclase"/>
</dbReference>
<dbReference type="PANTHER" id="PTHR24559">
    <property type="entry name" value="TRANSPOSON TY3-I GAG-POL POLYPROTEIN"/>
    <property type="match status" value="1"/>
</dbReference>
<proteinExistence type="predicted"/>
<dbReference type="GO" id="GO:0071897">
    <property type="term" value="P:DNA biosynthetic process"/>
    <property type="evidence" value="ECO:0007669"/>
    <property type="project" value="UniProtKB-ARBA"/>
</dbReference>
<gene>
    <name evidence="3" type="primary">jg12078</name>
    <name evidence="3" type="ORF">PAEG_LOCUS5088</name>
</gene>
<dbReference type="InterPro" id="IPR053134">
    <property type="entry name" value="RNA-dir_DNA_polymerase"/>
</dbReference>
<keyword evidence="4" id="KW-1185">Reference proteome</keyword>
<evidence type="ECO:0000313" key="4">
    <source>
        <dbReference type="Proteomes" id="UP000838756"/>
    </source>
</evidence>
<dbReference type="PANTHER" id="PTHR24559:SF444">
    <property type="entry name" value="REVERSE TRANSCRIPTASE DOMAIN-CONTAINING PROTEIN"/>
    <property type="match status" value="1"/>
</dbReference>
<dbReference type="EMBL" id="CAKXAJ010017806">
    <property type="protein sequence ID" value="CAH2217170.1"/>
    <property type="molecule type" value="Genomic_DNA"/>
</dbReference>
<dbReference type="Gene3D" id="3.30.70.270">
    <property type="match status" value="1"/>
</dbReference>
<organism evidence="3 4">
    <name type="scientific">Pararge aegeria aegeria</name>
    <dbReference type="NCBI Taxonomy" id="348720"/>
    <lineage>
        <taxon>Eukaryota</taxon>
        <taxon>Metazoa</taxon>
        <taxon>Ecdysozoa</taxon>
        <taxon>Arthropoda</taxon>
        <taxon>Hexapoda</taxon>
        <taxon>Insecta</taxon>
        <taxon>Pterygota</taxon>
        <taxon>Neoptera</taxon>
        <taxon>Endopterygota</taxon>
        <taxon>Lepidoptera</taxon>
        <taxon>Glossata</taxon>
        <taxon>Ditrysia</taxon>
        <taxon>Papilionoidea</taxon>
        <taxon>Nymphalidae</taxon>
        <taxon>Satyrinae</taxon>
        <taxon>Satyrini</taxon>
        <taxon>Parargina</taxon>
        <taxon>Pararge</taxon>
    </lineage>
</organism>